<sequence length="101" mass="10902">MGVASKTTPVRKKMTPVDLEATPSHVTGSTVLLAADGSFAKPCSGQMTEKNATILYKILVESGDILTEQEKLRRITVSFQSISYAVTVASDGFVYMIQTRS</sequence>
<gene>
    <name evidence="1" type="ORF">LDAN0321_LOCUS13526</name>
</gene>
<proteinExistence type="predicted"/>
<dbReference type="EMBL" id="HBGY01021485">
    <property type="protein sequence ID" value="CAD9591386.1"/>
    <property type="molecule type" value="Transcribed_RNA"/>
</dbReference>
<reference evidence="1" key="1">
    <citation type="submission" date="2021-01" db="EMBL/GenBank/DDBJ databases">
        <authorList>
            <person name="Corre E."/>
            <person name="Pelletier E."/>
            <person name="Niang G."/>
            <person name="Scheremetjew M."/>
            <person name="Finn R."/>
            <person name="Kale V."/>
            <person name="Holt S."/>
            <person name="Cochrane G."/>
            <person name="Meng A."/>
            <person name="Brown T."/>
            <person name="Cohen L."/>
        </authorList>
    </citation>
    <scope>NUCLEOTIDE SEQUENCE</scope>
    <source>
        <strain evidence="1">B650</strain>
    </source>
</reference>
<name>A0A7S2L1E2_9STRA</name>
<evidence type="ECO:0000313" key="1">
    <source>
        <dbReference type="EMBL" id="CAD9591386.1"/>
    </source>
</evidence>
<accession>A0A7S2L1E2</accession>
<dbReference type="AlphaFoldDB" id="A0A7S2L1E2"/>
<protein>
    <submittedName>
        <fullName evidence="1">Uncharacterized protein</fullName>
    </submittedName>
</protein>
<organism evidence="1">
    <name type="scientific">Leptocylindrus danicus</name>
    <dbReference type="NCBI Taxonomy" id="163516"/>
    <lineage>
        <taxon>Eukaryota</taxon>
        <taxon>Sar</taxon>
        <taxon>Stramenopiles</taxon>
        <taxon>Ochrophyta</taxon>
        <taxon>Bacillariophyta</taxon>
        <taxon>Coscinodiscophyceae</taxon>
        <taxon>Chaetocerotophycidae</taxon>
        <taxon>Leptocylindrales</taxon>
        <taxon>Leptocylindraceae</taxon>
        <taxon>Leptocylindrus</taxon>
    </lineage>
</organism>